<dbReference type="GO" id="GO:0016020">
    <property type="term" value="C:membrane"/>
    <property type="evidence" value="ECO:0007669"/>
    <property type="project" value="UniProtKB-SubCell"/>
</dbReference>
<feature type="signal peptide" evidence="8">
    <location>
        <begin position="1"/>
        <end position="24"/>
    </location>
</feature>
<feature type="transmembrane region" description="Helical" evidence="8">
    <location>
        <begin position="499"/>
        <end position="522"/>
    </location>
</feature>
<keyword evidence="6 8" id="KW-0472">Membrane</keyword>
<feature type="chain" id="PRO_5044530739" description="UDP-glucuronosyltransferase" evidence="8">
    <location>
        <begin position="25"/>
        <end position="533"/>
    </location>
</feature>
<name>A0ABD1IVR5_9TELE</name>
<comment type="similarity">
    <text evidence="1 7">Belongs to the UDP-glycosyltransferase family.</text>
</comment>
<evidence type="ECO:0000256" key="3">
    <source>
        <dbReference type="ARBA" id="ARBA00022679"/>
    </source>
</evidence>
<dbReference type="EMBL" id="JBHFQA010000022">
    <property type="protein sequence ID" value="KAL2079052.1"/>
    <property type="molecule type" value="Genomic_DNA"/>
</dbReference>
<evidence type="ECO:0000256" key="2">
    <source>
        <dbReference type="ARBA" id="ARBA00022676"/>
    </source>
</evidence>
<keyword evidence="3 7" id="KW-0808">Transferase</keyword>
<dbReference type="PROSITE" id="PS00375">
    <property type="entry name" value="UDPGT"/>
    <property type="match status" value="1"/>
</dbReference>
<keyword evidence="8" id="KW-0732">Signal</keyword>
<evidence type="ECO:0000256" key="7">
    <source>
        <dbReference type="RuleBase" id="RU003718"/>
    </source>
</evidence>
<keyword evidence="10" id="KW-1185">Reference proteome</keyword>
<evidence type="ECO:0000256" key="4">
    <source>
        <dbReference type="ARBA" id="ARBA00022692"/>
    </source>
</evidence>
<protein>
    <recommendedName>
        <fullName evidence="8">UDP-glucuronosyltransferase</fullName>
        <ecNumber evidence="8">2.4.1.17</ecNumber>
    </recommendedName>
</protein>
<evidence type="ECO:0000256" key="8">
    <source>
        <dbReference type="RuleBase" id="RU362059"/>
    </source>
</evidence>
<organism evidence="9 10">
    <name type="scientific">Coilia grayii</name>
    <name type="common">Gray's grenadier anchovy</name>
    <dbReference type="NCBI Taxonomy" id="363190"/>
    <lineage>
        <taxon>Eukaryota</taxon>
        <taxon>Metazoa</taxon>
        <taxon>Chordata</taxon>
        <taxon>Craniata</taxon>
        <taxon>Vertebrata</taxon>
        <taxon>Euteleostomi</taxon>
        <taxon>Actinopterygii</taxon>
        <taxon>Neopterygii</taxon>
        <taxon>Teleostei</taxon>
        <taxon>Clupei</taxon>
        <taxon>Clupeiformes</taxon>
        <taxon>Clupeoidei</taxon>
        <taxon>Engraulidae</taxon>
        <taxon>Coilinae</taxon>
        <taxon>Coilia</taxon>
    </lineage>
</organism>
<dbReference type="InterPro" id="IPR050271">
    <property type="entry name" value="UDP-glycosyltransferase"/>
</dbReference>
<dbReference type="InterPro" id="IPR002213">
    <property type="entry name" value="UDP_glucos_trans"/>
</dbReference>
<evidence type="ECO:0000256" key="6">
    <source>
        <dbReference type="ARBA" id="ARBA00023136"/>
    </source>
</evidence>
<dbReference type="InterPro" id="IPR035595">
    <property type="entry name" value="UDP_glycos_trans_CS"/>
</dbReference>
<dbReference type="SUPFAM" id="SSF53756">
    <property type="entry name" value="UDP-Glycosyltransferase/glycogen phosphorylase"/>
    <property type="match status" value="1"/>
</dbReference>
<proteinExistence type="inferred from homology"/>
<keyword evidence="4 8" id="KW-0812">Transmembrane</keyword>
<dbReference type="GO" id="GO:0015020">
    <property type="term" value="F:glucuronosyltransferase activity"/>
    <property type="evidence" value="ECO:0007669"/>
    <property type="project" value="UniProtKB-EC"/>
</dbReference>
<keyword evidence="5 8" id="KW-1133">Transmembrane helix</keyword>
<comment type="caution">
    <text evidence="9">The sequence shown here is derived from an EMBL/GenBank/DDBJ whole genome shotgun (WGS) entry which is preliminary data.</text>
</comment>
<reference evidence="9 10" key="1">
    <citation type="submission" date="2024-09" db="EMBL/GenBank/DDBJ databases">
        <title>A chromosome-level genome assembly of Gray's grenadier anchovy, Coilia grayii.</title>
        <authorList>
            <person name="Fu Z."/>
        </authorList>
    </citation>
    <scope>NUCLEOTIDE SEQUENCE [LARGE SCALE GENOMIC DNA]</scope>
    <source>
        <strain evidence="9">G4</strain>
        <tissue evidence="9">Muscle</tissue>
    </source>
</reference>
<keyword evidence="2 7" id="KW-0328">Glycosyltransferase</keyword>
<dbReference type="Proteomes" id="UP001591681">
    <property type="component" value="Unassembled WGS sequence"/>
</dbReference>
<sequence>MVQASLNLPILASLCALFIWPGECHPKSNILVVPVDGSHWVNMAVILQELHSRGHNLTVIRSHTSWYIPEKSPFYTSISVKGREDKFEPDLSFYDSMLRRCLEFRKSSRLLRTIHIQLDMGKMISKGFKSITRTIELMFEDQVFMSMMRDTKFDLMLTDPGLPTGFVLAHYLQLPMVYNVRWILMGDSHFTFAPSPLSYVPVTGSELSDQMDFFDRILNMLVHIIQTWQLHIIMSPLYREVLDHYFPPGTDFLSMALSADLWLVRADFVFEFPRPTMANVVYIGGFQCRPSKPLPDDLEAFVQSSGDHGVLIMSLGTLIAALPKEVTEAVAAAFAELPQKVVWRYIGERPSTLGNNTLLVDWFPQNDLLGHPKTRAFVAHGGTNGIYEAIYHAVPVVGLPLLFDQFDNVLRLQARGAARVLEAGTLTSAEFKDALLDVLENPSYKEAMQRLSHLHRDRPMHPLDSAIFWIEYVLRNKGAGHLHPEGHRLPWYVYHSVDVGLFLLTALTLSVWLFFTVCRLMLRKVCRRKAKVE</sequence>
<accession>A0ABD1IVR5</accession>
<dbReference type="Gene3D" id="3.40.50.2000">
    <property type="entry name" value="Glycogen Phosphorylase B"/>
    <property type="match status" value="1"/>
</dbReference>
<gene>
    <name evidence="9" type="ORF">ACEWY4_024796</name>
</gene>
<dbReference type="AlphaFoldDB" id="A0ABD1IVR5"/>
<dbReference type="Pfam" id="PF00201">
    <property type="entry name" value="UDPGT"/>
    <property type="match status" value="1"/>
</dbReference>
<evidence type="ECO:0000313" key="9">
    <source>
        <dbReference type="EMBL" id="KAL2079052.1"/>
    </source>
</evidence>
<dbReference type="PANTHER" id="PTHR48043:SF32">
    <property type="entry name" value="UDP-GLUCURONOSYLTRANSFERASE"/>
    <property type="match status" value="1"/>
</dbReference>
<evidence type="ECO:0000256" key="5">
    <source>
        <dbReference type="ARBA" id="ARBA00022989"/>
    </source>
</evidence>
<dbReference type="PANTHER" id="PTHR48043">
    <property type="entry name" value="EG:EG0003.4 PROTEIN-RELATED"/>
    <property type="match status" value="1"/>
</dbReference>
<dbReference type="FunFam" id="3.40.50.2000:FF:000001">
    <property type="entry name" value="UDP-glucuronosyltransferase"/>
    <property type="match status" value="1"/>
</dbReference>
<comment type="catalytic activity">
    <reaction evidence="8">
        <text>glucuronate acceptor + UDP-alpha-D-glucuronate = acceptor beta-D-glucuronoside + UDP + H(+)</text>
        <dbReference type="Rhea" id="RHEA:21032"/>
        <dbReference type="ChEBI" id="CHEBI:15378"/>
        <dbReference type="ChEBI" id="CHEBI:58052"/>
        <dbReference type="ChEBI" id="CHEBI:58223"/>
        <dbReference type="ChEBI" id="CHEBI:132367"/>
        <dbReference type="ChEBI" id="CHEBI:132368"/>
        <dbReference type="EC" id="2.4.1.17"/>
    </reaction>
</comment>
<evidence type="ECO:0000313" key="10">
    <source>
        <dbReference type="Proteomes" id="UP001591681"/>
    </source>
</evidence>
<dbReference type="CDD" id="cd03784">
    <property type="entry name" value="GT1_Gtf-like"/>
    <property type="match status" value="1"/>
</dbReference>
<evidence type="ECO:0000256" key="1">
    <source>
        <dbReference type="ARBA" id="ARBA00009995"/>
    </source>
</evidence>
<dbReference type="EC" id="2.4.1.17" evidence="8"/>
<comment type="subcellular location">
    <subcellularLocation>
        <location evidence="8">Membrane</location>
        <topology evidence="8">Single-pass membrane protein</topology>
    </subcellularLocation>
</comment>